<protein>
    <recommendedName>
        <fullName evidence="11">SDE2-like domain-containing protein</fullName>
    </recommendedName>
</protein>
<feature type="region of interest" description="Disordered" evidence="10">
    <location>
        <begin position="122"/>
        <end position="162"/>
    </location>
</feature>
<evidence type="ECO:0000256" key="3">
    <source>
        <dbReference type="ARBA" id="ARBA00008726"/>
    </source>
</evidence>
<evidence type="ECO:0000256" key="2">
    <source>
        <dbReference type="ARBA" id="ARBA00004496"/>
    </source>
</evidence>
<dbReference type="PANTHER" id="PTHR12786:SF1">
    <property type="entry name" value="SPLICING REGULATOR SDE2"/>
    <property type="match status" value="1"/>
</dbReference>
<reference evidence="12" key="1">
    <citation type="submission" date="2020-06" db="EMBL/GenBank/DDBJ databases">
        <authorList>
            <person name="Li T."/>
            <person name="Hu X."/>
            <person name="Zhang T."/>
            <person name="Song X."/>
            <person name="Zhang H."/>
            <person name="Dai N."/>
            <person name="Sheng W."/>
            <person name="Hou X."/>
            <person name="Wei L."/>
        </authorList>
    </citation>
    <scope>NUCLEOTIDE SEQUENCE</scope>
    <source>
        <strain evidence="12">G02</strain>
        <tissue evidence="12">Leaf</tissue>
    </source>
</reference>
<accession>A0AAW2R0U1</accession>
<dbReference type="Pfam" id="PF22782">
    <property type="entry name" value="SDE2"/>
    <property type="match status" value="1"/>
</dbReference>
<evidence type="ECO:0000256" key="10">
    <source>
        <dbReference type="SAM" id="MobiDB-lite"/>
    </source>
</evidence>
<evidence type="ECO:0000256" key="1">
    <source>
        <dbReference type="ARBA" id="ARBA00004123"/>
    </source>
</evidence>
<keyword evidence="7" id="KW-0539">Nucleus</keyword>
<proteinExistence type="inferred from homology"/>
<organism evidence="12">
    <name type="scientific">Sesamum radiatum</name>
    <name type="common">Black benniseed</name>
    <dbReference type="NCBI Taxonomy" id="300843"/>
    <lineage>
        <taxon>Eukaryota</taxon>
        <taxon>Viridiplantae</taxon>
        <taxon>Streptophyta</taxon>
        <taxon>Embryophyta</taxon>
        <taxon>Tracheophyta</taxon>
        <taxon>Spermatophyta</taxon>
        <taxon>Magnoliopsida</taxon>
        <taxon>eudicotyledons</taxon>
        <taxon>Gunneridae</taxon>
        <taxon>Pentapetalae</taxon>
        <taxon>asterids</taxon>
        <taxon>lamiids</taxon>
        <taxon>Lamiales</taxon>
        <taxon>Pedaliaceae</taxon>
        <taxon>Sesamum</taxon>
    </lineage>
</organism>
<feature type="domain" description="SDE2-like" evidence="11">
    <location>
        <begin position="3"/>
        <end position="77"/>
    </location>
</feature>
<comment type="subcellular location">
    <subcellularLocation>
        <location evidence="2">Cytoplasm</location>
    </subcellularLocation>
    <subcellularLocation>
        <location evidence="1">Nucleus</location>
    </subcellularLocation>
</comment>
<keyword evidence="4" id="KW-0963">Cytoplasm</keyword>
<evidence type="ECO:0000256" key="5">
    <source>
        <dbReference type="ARBA" id="ARBA00022664"/>
    </source>
</evidence>
<evidence type="ECO:0000256" key="4">
    <source>
        <dbReference type="ARBA" id="ARBA00022490"/>
    </source>
</evidence>
<evidence type="ECO:0000256" key="8">
    <source>
        <dbReference type="ARBA" id="ARBA00023306"/>
    </source>
</evidence>
<evidence type="ECO:0000256" key="7">
    <source>
        <dbReference type="ARBA" id="ARBA00023242"/>
    </source>
</evidence>
<dbReference type="InterPro" id="IPR053822">
    <property type="entry name" value="SDE2-like_dom"/>
</dbReference>
<comment type="caution">
    <text evidence="12">The sequence shown here is derived from an EMBL/GenBank/DDBJ whole genome shotgun (WGS) entry which is preliminary data.</text>
</comment>
<evidence type="ECO:0000256" key="6">
    <source>
        <dbReference type="ARBA" id="ARBA00023187"/>
    </source>
</evidence>
<dbReference type="GO" id="GO:0006397">
    <property type="term" value="P:mRNA processing"/>
    <property type="evidence" value="ECO:0007669"/>
    <property type="project" value="UniProtKB-KW"/>
</dbReference>
<dbReference type="PANTHER" id="PTHR12786">
    <property type="entry name" value="SPLICING FACTOR SF3A-RELATED"/>
    <property type="match status" value="1"/>
</dbReference>
<keyword evidence="6" id="KW-0508">mRNA splicing</keyword>
<reference evidence="12" key="2">
    <citation type="journal article" date="2024" name="Plant">
        <title>Genomic evolution and insights into agronomic trait innovations of Sesamum species.</title>
        <authorList>
            <person name="Miao H."/>
            <person name="Wang L."/>
            <person name="Qu L."/>
            <person name="Liu H."/>
            <person name="Sun Y."/>
            <person name="Le M."/>
            <person name="Wang Q."/>
            <person name="Wei S."/>
            <person name="Zheng Y."/>
            <person name="Lin W."/>
            <person name="Duan Y."/>
            <person name="Cao H."/>
            <person name="Xiong S."/>
            <person name="Wang X."/>
            <person name="Wei L."/>
            <person name="Li C."/>
            <person name="Ma Q."/>
            <person name="Ju M."/>
            <person name="Zhao R."/>
            <person name="Li G."/>
            <person name="Mu C."/>
            <person name="Tian Q."/>
            <person name="Mei H."/>
            <person name="Zhang T."/>
            <person name="Gao T."/>
            <person name="Zhang H."/>
        </authorList>
    </citation>
    <scope>NUCLEOTIDE SEQUENCE</scope>
    <source>
        <strain evidence="12">G02</strain>
    </source>
</reference>
<sequence length="217" mass="24724">MNNVCRDMSGRRLRHVNTEKKLEEWNAEAEERKLEKMAEEFIKKKAKEYVGDSAKKYVAKYRKDSAKCMEEVERSVRESIKGLASSKRKSSAVGGESDPKQLKIWGLSFFGFSFWRMGKRKFGDSDSEDDSDEDEDEEGMDKKSVILDSESHSDSSKEAEGGSGSILMENMIMDILIKVPLGVALRKKAMLVKNLLDQVEVRMYMVMMAQGKEIILL</sequence>
<keyword evidence="8" id="KW-0131">Cell cycle</keyword>
<dbReference type="AlphaFoldDB" id="A0AAW2R0U1"/>
<feature type="region of interest" description="Disordered" evidence="10">
    <location>
        <begin position="79"/>
        <end position="98"/>
    </location>
</feature>
<comment type="similarity">
    <text evidence="3">Belongs to the SDE2 family.</text>
</comment>
<dbReference type="GO" id="GO:0005634">
    <property type="term" value="C:nucleus"/>
    <property type="evidence" value="ECO:0007669"/>
    <property type="project" value="UniProtKB-SubCell"/>
</dbReference>
<keyword evidence="9" id="KW-0175">Coiled coil</keyword>
<gene>
    <name evidence="12" type="ORF">Sradi_3296900</name>
</gene>
<dbReference type="EMBL" id="JACGWJ010000014">
    <property type="protein sequence ID" value="KAL0373812.1"/>
    <property type="molecule type" value="Genomic_DNA"/>
</dbReference>
<evidence type="ECO:0000259" key="11">
    <source>
        <dbReference type="Pfam" id="PF22782"/>
    </source>
</evidence>
<feature type="compositionally biased region" description="Basic and acidic residues" evidence="10">
    <location>
        <begin position="140"/>
        <end position="160"/>
    </location>
</feature>
<evidence type="ECO:0000256" key="9">
    <source>
        <dbReference type="SAM" id="Coils"/>
    </source>
</evidence>
<dbReference type="GO" id="GO:0005737">
    <property type="term" value="C:cytoplasm"/>
    <property type="evidence" value="ECO:0007669"/>
    <property type="project" value="UniProtKB-SubCell"/>
</dbReference>
<dbReference type="GO" id="GO:0008380">
    <property type="term" value="P:RNA splicing"/>
    <property type="evidence" value="ECO:0007669"/>
    <property type="project" value="UniProtKB-KW"/>
</dbReference>
<keyword evidence="5" id="KW-0507">mRNA processing</keyword>
<feature type="coiled-coil region" evidence="9">
    <location>
        <begin position="15"/>
        <end position="47"/>
    </location>
</feature>
<dbReference type="InterPro" id="IPR051421">
    <property type="entry name" value="RNA_Proc_DNA_Dmg_Regulator"/>
</dbReference>
<evidence type="ECO:0000313" key="12">
    <source>
        <dbReference type="EMBL" id="KAL0373812.1"/>
    </source>
</evidence>
<name>A0AAW2R0U1_SESRA</name>
<feature type="compositionally biased region" description="Acidic residues" evidence="10">
    <location>
        <begin position="125"/>
        <end position="139"/>
    </location>
</feature>